<evidence type="ECO:0000256" key="1">
    <source>
        <dbReference type="ARBA" id="ARBA00005432"/>
    </source>
</evidence>
<protein>
    <submittedName>
        <fullName evidence="3">Di-trans,poly-cis-decaprenylcistransferase</fullName>
    </submittedName>
</protein>
<dbReference type="OrthoDB" id="2191730at2759"/>
<keyword evidence="4" id="KW-1185">Reference proteome</keyword>
<dbReference type="PANTHER" id="PTHR10291">
    <property type="entry name" value="DEHYDRODOLICHYL DIPHOSPHATE SYNTHASE FAMILY MEMBER"/>
    <property type="match status" value="1"/>
</dbReference>
<dbReference type="GO" id="GO:0016094">
    <property type="term" value="P:polyprenol biosynthetic process"/>
    <property type="evidence" value="ECO:0007669"/>
    <property type="project" value="TreeGrafter"/>
</dbReference>
<keyword evidence="2 3" id="KW-0808">Transferase</keyword>
<dbReference type="Pfam" id="PF01255">
    <property type="entry name" value="Prenyltransf"/>
    <property type="match status" value="2"/>
</dbReference>
<dbReference type="EMBL" id="LGUB01000967">
    <property type="protein sequence ID" value="KRH92384.1"/>
    <property type="molecule type" value="Genomic_DNA"/>
</dbReference>
<reference evidence="3 4" key="1">
    <citation type="submission" date="2015-07" db="EMBL/GenBank/DDBJ databases">
        <title>The genome of Pseudoloma neurophilia, a relevant intracellular parasite of the zebrafish.</title>
        <authorList>
            <person name="Ndikumana S."/>
            <person name="Pelin A."/>
            <person name="Sanders J."/>
            <person name="Corradi N."/>
        </authorList>
    </citation>
    <scope>NUCLEOTIDE SEQUENCE [LARGE SCALE GENOMIC DNA]</scope>
    <source>
        <strain evidence="3 4">MK1</strain>
    </source>
</reference>
<dbReference type="AlphaFoldDB" id="A0A0R0M0Y1"/>
<dbReference type="Proteomes" id="UP000051530">
    <property type="component" value="Unassembled WGS sequence"/>
</dbReference>
<dbReference type="SUPFAM" id="SSF64005">
    <property type="entry name" value="Undecaprenyl diphosphate synthase"/>
    <property type="match status" value="1"/>
</dbReference>
<dbReference type="GO" id="GO:0045547">
    <property type="term" value="F:ditrans,polycis-polyprenyl diphosphate synthase [(2E,6E)-farnesyl diphosphate specific] activity"/>
    <property type="evidence" value="ECO:0007669"/>
    <property type="project" value="TreeGrafter"/>
</dbReference>
<dbReference type="VEuPathDB" id="MicrosporidiaDB:M153_66960001119"/>
<dbReference type="Gene3D" id="3.40.1180.10">
    <property type="entry name" value="Decaprenyl diphosphate synthase-like"/>
    <property type="match status" value="2"/>
</dbReference>
<evidence type="ECO:0000313" key="3">
    <source>
        <dbReference type="EMBL" id="KRH92384.1"/>
    </source>
</evidence>
<comment type="similarity">
    <text evidence="1">Belongs to the UPP synthase family.</text>
</comment>
<comment type="caution">
    <text evidence="3">The sequence shown here is derived from an EMBL/GenBank/DDBJ whole genome shotgun (WGS) entry which is preliminary data.</text>
</comment>
<gene>
    <name evidence="3" type="ORF">M153_66960001119</name>
</gene>
<evidence type="ECO:0000313" key="4">
    <source>
        <dbReference type="Proteomes" id="UP000051530"/>
    </source>
</evidence>
<evidence type="ECO:0000256" key="2">
    <source>
        <dbReference type="ARBA" id="ARBA00022679"/>
    </source>
</evidence>
<organism evidence="3 4">
    <name type="scientific">Pseudoloma neurophilia</name>
    <dbReference type="NCBI Taxonomy" id="146866"/>
    <lineage>
        <taxon>Eukaryota</taxon>
        <taxon>Fungi</taxon>
        <taxon>Fungi incertae sedis</taxon>
        <taxon>Microsporidia</taxon>
        <taxon>Pseudoloma</taxon>
    </lineage>
</organism>
<sequence>MADMNQENDDSGKIAVTARRHPQKLDLCCKTPQIKQKYSLIQIIKRNILIFTVCLLEKIINCKSLIKILKKIRNPPIMYVNLKIAIIPDGNRRFYKREYGKDFDMSVESNNLNSKKNKLLNESETKDVNLNEIFPDFKKQDKADGKWHGSQTLLKIIKYLEKCDEITIYTYSLQNFQKRNEQELNYVFKLLESVNVSKLQGKIRFIGRTWLLSEKQQDILKKIENHSNNNSKYETKTANLLLCYSGLDELAGKYNTKISKPDILIRTGYQKRMSDFLIKHAANGVNINFVDCFWPELTEWHVFFIILKFMIEKHI</sequence>
<dbReference type="InterPro" id="IPR036424">
    <property type="entry name" value="UPP_synth-like_sf"/>
</dbReference>
<accession>A0A0R0M0Y1</accession>
<proteinExistence type="inferred from homology"/>
<dbReference type="InterPro" id="IPR001441">
    <property type="entry name" value="UPP_synth-like"/>
</dbReference>
<dbReference type="PANTHER" id="PTHR10291:SF43">
    <property type="entry name" value="DEHYDRODOLICHYL DIPHOSPHATE SYNTHASE COMPLEX SUBUNIT DHDDS"/>
    <property type="match status" value="1"/>
</dbReference>
<name>A0A0R0M0Y1_9MICR</name>